<feature type="compositionally biased region" description="Basic and acidic residues" evidence="1">
    <location>
        <begin position="393"/>
        <end position="404"/>
    </location>
</feature>
<dbReference type="SUPFAM" id="SSF53474">
    <property type="entry name" value="alpha/beta-Hydrolases"/>
    <property type="match status" value="1"/>
</dbReference>
<evidence type="ECO:0000256" key="1">
    <source>
        <dbReference type="SAM" id="MobiDB-lite"/>
    </source>
</evidence>
<dbReference type="Proteomes" id="UP000799421">
    <property type="component" value="Unassembled WGS sequence"/>
</dbReference>
<dbReference type="EMBL" id="MU006013">
    <property type="protein sequence ID" value="KAF2858274.1"/>
    <property type="molecule type" value="Genomic_DNA"/>
</dbReference>
<feature type="compositionally biased region" description="Polar residues" evidence="1">
    <location>
        <begin position="187"/>
        <end position="199"/>
    </location>
</feature>
<dbReference type="OrthoDB" id="3248508at2759"/>
<proteinExistence type="predicted"/>
<feature type="compositionally biased region" description="Acidic residues" evidence="1">
    <location>
        <begin position="372"/>
        <end position="381"/>
    </location>
</feature>
<accession>A0A6A7BST7</accession>
<feature type="region of interest" description="Disordered" evidence="1">
    <location>
        <begin position="137"/>
        <end position="227"/>
    </location>
</feature>
<sequence>MPPRTLLLIYIHGFHGAPSTFNTFPLDLHNSLSIPNYTIYTKLYPRFPSRRSILFARDAFMAWLTPHLTATTDVILLGHSMGGLLAAEVALTRECNVLGTVNLDVPFLGIHPGVVKAGLASVFAGKGEMEGNIVNEAGEQEGGAAGDIAQSEDMENSKPNLKDDSKEDDDPKGSSKAGSKKDELTVTMKSNENDNTQDSSPKDTHPQSPSNDDKFNPPWPNDPLAPSRAPWESVIHFVSKHSRELRSATKNLIASHLEFGGAMTKHNELGGRYISLRLLEEGEGRVEGRDGSRDASRVRFVNYYTACCCTIGGGEVGREKKGKGKEEVEVVEGEEGKEKEKEEGKEDVDVAEKAEAKGSDKKVGERSREQPEEMENEEGTEEKDQTETQTPKQEAKTPKPKDEQEQALPGTVEGSKDKLNQSAEGNEMRKDQTTPNEESTRDDNLPPTPSEEAILTPEKQTKEAEKARKAAEKLEKEKAKLEEKNRKEAEKLKEKSRKEAEKARRDKEKQDEKAQKEKLRQEKERLKQEERAQKERLKQMEKARKDSEKQEEKSRKESEKAARKASLPDGEQREKTFCLLPPTDSQGITDPTWVKVLFRDTDQVGAHCGMFLFKEDNDLERDRYERFVERVAERITIWIDEKARTDDK</sequence>
<keyword evidence="3" id="KW-1185">Reference proteome</keyword>
<evidence type="ECO:0008006" key="4">
    <source>
        <dbReference type="Google" id="ProtNLM"/>
    </source>
</evidence>
<reference evidence="2" key="1">
    <citation type="journal article" date="2020" name="Stud. Mycol.">
        <title>101 Dothideomycetes genomes: a test case for predicting lifestyles and emergence of pathogens.</title>
        <authorList>
            <person name="Haridas S."/>
            <person name="Albert R."/>
            <person name="Binder M."/>
            <person name="Bloem J."/>
            <person name="Labutti K."/>
            <person name="Salamov A."/>
            <person name="Andreopoulos B."/>
            <person name="Baker S."/>
            <person name="Barry K."/>
            <person name="Bills G."/>
            <person name="Bluhm B."/>
            <person name="Cannon C."/>
            <person name="Castanera R."/>
            <person name="Culley D."/>
            <person name="Daum C."/>
            <person name="Ezra D."/>
            <person name="Gonzalez J."/>
            <person name="Henrissat B."/>
            <person name="Kuo A."/>
            <person name="Liang C."/>
            <person name="Lipzen A."/>
            <person name="Lutzoni F."/>
            <person name="Magnuson J."/>
            <person name="Mondo S."/>
            <person name="Nolan M."/>
            <person name="Ohm R."/>
            <person name="Pangilinan J."/>
            <person name="Park H.-J."/>
            <person name="Ramirez L."/>
            <person name="Alfaro M."/>
            <person name="Sun H."/>
            <person name="Tritt A."/>
            <person name="Yoshinaga Y."/>
            <person name="Zwiers L.-H."/>
            <person name="Turgeon B."/>
            <person name="Goodwin S."/>
            <person name="Spatafora J."/>
            <person name="Crous P."/>
            <person name="Grigoriev I."/>
        </authorList>
    </citation>
    <scope>NUCLEOTIDE SEQUENCE</scope>
    <source>
        <strain evidence="2">CBS 480.64</strain>
    </source>
</reference>
<dbReference type="Gene3D" id="3.40.50.1820">
    <property type="entry name" value="alpha/beta hydrolase"/>
    <property type="match status" value="1"/>
</dbReference>
<feature type="region of interest" description="Disordered" evidence="1">
    <location>
        <begin position="315"/>
        <end position="583"/>
    </location>
</feature>
<dbReference type="AlphaFoldDB" id="A0A6A7BST7"/>
<dbReference type="PANTHER" id="PTHR47842:SF3">
    <property type="entry name" value="DUF676 DOMAIN-CONTAINING PROTEIN"/>
    <property type="match status" value="1"/>
</dbReference>
<gene>
    <name evidence="2" type="ORF">K470DRAFT_259951</name>
</gene>
<name>A0A6A7BST7_9PEZI</name>
<protein>
    <recommendedName>
        <fullName evidence="4">AB hydrolase-1 domain-containing protein</fullName>
    </recommendedName>
</protein>
<dbReference type="InterPro" id="IPR029058">
    <property type="entry name" value="AB_hydrolase_fold"/>
</dbReference>
<feature type="compositionally biased region" description="Basic and acidic residues" evidence="1">
    <location>
        <begin position="200"/>
        <end position="215"/>
    </location>
</feature>
<evidence type="ECO:0000313" key="2">
    <source>
        <dbReference type="EMBL" id="KAF2858274.1"/>
    </source>
</evidence>
<dbReference type="PANTHER" id="PTHR47842">
    <property type="entry name" value="EXPRESSED PROTEIN"/>
    <property type="match status" value="1"/>
</dbReference>
<feature type="compositionally biased region" description="Basic and acidic residues" evidence="1">
    <location>
        <begin position="459"/>
        <end position="562"/>
    </location>
</feature>
<feature type="compositionally biased region" description="Basic and acidic residues" evidence="1">
    <location>
        <begin position="426"/>
        <end position="444"/>
    </location>
</feature>
<evidence type="ECO:0000313" key="3">
    <source>
        <dbReference type="Proteomes" id="UP000799421"/>
    </source>
</evidence>
<feature type="compositionally biased region" description="Basic and acidic residues" evidence="1">
    <location>
        <begin position="316"/>
        <end position="371"/>
    </location>
</feature>
<dbReference type="CDD" id="cd06503">
    <property type="entry name" value="ATP-synt_Fo_b"/>
    <property type="match status" value="1"/>
</dbReference>
<feature type="compositionally biased region" description="Basic and acidic residues" evidence="1">
    <location>
        <begin position="160"/>
        <end position="184"/>
    </location>
</feature>
<organism evidence="2 3">
    <name type="scientific">Piedraia hortae CBS 480.64</name>
    <dbReference type="NCBI Taxonomy" id="1314780"/>
    <lineage>
        <taxon>Eukaryota</taxon>
        <taxon>Fungi</taxon>
        <taxon>Dikarya</taxon>
        <taxon>Ascomycota</taxon>
        <taxon>Pezizomycotina</taxon>
        <taxon>Dothideomycetes</taxon>
        <taxon>Dothideomycetidae</taxon>
        <taxon>Capnodiales</taxon>
        <taxon>Piedraiaceae</taxon>
        <taxon>Piedraia</taxon>
    </lineage>
</organism>